<dbReference type="InterPro" id="IPR014717">
    <property type="entry name" value="Transl_elong_EF1B/ribsomal_bS6"/>
</dbReference>
<feature type="transmembrane region" description="Helical" evidence="1">
    <location>
        <begin position="32"/>
        <end position="50"/>
    </location>
</feature>
<dbReference type="PIRSF" id="PIRSF016482">
    <property type="entry name" value="PilO"/>
    <property type="match status" value="1"/>
</dbReference>
<organism evidence="2 3">
    <name type="scientific">Umboniibacter marinipuniceus</name>
    <dbReference type="NCBI Taxonomy" id="569599"/>
    <lineage>
        <taxon>Bacteria</taxon>
        <taxon>Pseudomonadati</taxon>
        <taxon>Pseudomonadota</taxon>
        <taxon>Gammaproteobacteria</taxon>
        <taxon>Cellvibrionales</taxon>
        <taxon>Cellvibrionaceae</taxon>
        <taxon>Umboniibacter</taxon>
    </lineage>
</organism>
<dbReference type="Proteomes" id="UP000267187">
    <property type="component" value="Unassembled WGS sequence"/>
</dbReference>
<dbReference type="RefSeq" id="WP_121875591.1">
    <property type="nucleotide sequence ID" value="NZ_REFJ01000001.1"/>
</dbReference>
<reference evidence="2 3" key="1">
    <citation type="submission" date="2018-10" db="EMBL/GenBank/DDBJ databases">
        <title>Genomic Encyclopedia of Type Strains, Phase IV (KMG-IV): sequencing the most valuable type-strain genomes for metagenomic binning, comparative biology and taxonomic classification.</title>
        <authorList>
            <person name="Goeker M."/>
        </authorList>
    </citation>
    <scope>NUCLEOTIDE SEQUENCE [LARGE SCALE GENOMIC DNA]</scope>
    <source>
        <strain evidence="2 3">DSM 25080</strain>
    </source>
</reference>
<evidence type="ECO:0000256" key="1">
    <source>
        <dbReference type="SAM" id="Phobius"/>
    </source>
</evidence>
<comment type="caution">
    <text evidence="2">The sequence shown here is derived from an EMBL/GenBank/DDBJ whole genome shotgun (WGS) entry which is preliminary data.</text>
</comment>
<evidence type="ECO:0000313" key="3">
    <source>
        <dbReference type="Proteomes" id="UP000267187"/>
    </source>
</evidence>
<dbReference type="Pfam" id="PF04350">
    <property type="entry name" value="PilO"/>
    <property type="match status" value="1"/>
</dbReference>
<dbReference type="Gene3D" id="1.10.287.540">
    <property type="entry name" value="Helix hairpin bin"/>
    <property type="match status" value="1"/>
</dbReference>
<dbReference type="EMBL" id="REFJ01000001">
    <property type="protein sequence ID" value="RMA82246.1"/>
    <property type="molecule type" value="Genomic_DNA"/>
</dbReference>
<accession>A0A3M0ACG9</accession>
<dbReference type="Gene3D" id="3.30.70.60">
    <property type="match status" value="1"/>
</dbReference>
<dbReference type="AlphaFoldDB" id="A0A3M0ACG9"/>
<dbReference type="InterPro" id="IPR007445">
    <property type="entry name" value="PilO"/>
</dbReference>
<evidence type="ECO:0000313" key="2">
    <source>
        <dbReference type="EMBL" id="RMA82246.1"/>
    </source>
</evidence>
<dbReference type="GO" id="GO:0043107">
    <property type="term" value="P:type IV pilus-dependent motility"/>
    <property type="evidence" value="ECO:0007669"/>
    <property type="project" value="InterPro"/>
</dbReference>
<keyword evidence="1" id="KW-1133">Transmembrane helix</keyword>
<dbReference type="GO" id="GO:0043683">
    <property type="term" value="P:type IV pilus assembly"/>
    <property type="evidence" value="ECO:0007669"/>
    <property type="project" value="InterPro"/>
</dbReference>
<dbReference type="OrthoDB" id="9802133at2"/>
<protein>
    <submittedName>
        <fullName evidence="2">Type IV pilus assembly protein PilO</fullName>
    </submittedName>
</protein>
<sequence length="202" mass="22452">MSLQESLSKLNEIDINDLDFENIGTWSIGGRIVVWVLLAVIIAGAGYWFVIQPQIDELERAQSQEVEKRRQFESMAAQASSIDVYRAQLVEIEQSFSALLSQLPSETEVPGLLDDISESGINSGLSFKNIQLRPEQVREYYVELPIQITVSGGYHDMGTFVSGVAGLSRIVTLHNFDISGSNPDDLKMEITASTYRYKGGDE</sequence>
<keyword evidence="1" id="KW-0472">Membrane</keyword>
<keyword evidence="3" id="KW-1185">Reference proteome</keyword>
<gene>
    <name evidence="2" type="ORF">DFR27_0194</name>
</gene>
<dbReference type="PANTHER" id="PTHR39555:SF1">
    <property type="entry name" value="TYPE IV PILUS INNER MEMBRANE COMPONENT PILO"/>
    <property type="match status" value="1"/>
</dbReference>
<dbReference type="PANTHER" id="PTHR39555">
    <property type="entry name" value="FIMBRIAL ASSEMBLY PROTEIN PILO-LIKE PROTEIN-RELATED"/>
    <property type="match status" value="1"/>
</dbReference>
<proteinExistence type="predicted"/>
<name>A0A3M0ACG9_9GAMM</name>
<keyword evidence="1" id="KW-0812">Transmembrane</keyword>